<evidence type="ECO:0000313" key="4">
    <source>
        <dbReference type="EMBL" id="KIW62309.1"/>
    </source>
</evidence>
<sequence length="576" mass="63205">MTTTTCPDLPEPLYLPITYHEVGVGSVAPAWGVRIEIGDPAQVFSLWPRMLDQTLVANFDDCSSSTDYDCQAYIGGTYDSSFSRTEVTQTELNWNGTLRGEDPSSYILYNDVLRFGSNDITVLGFPFVTDDEEGWAYDNGGGWLGLGLNSTFLQVAVDSGAAPSTSYGMWAGTRRNDETPRSGLLMIGGYDDARANEFHTFDSMDTCTACIILEELTWVSDAGSFSLLDEETTVFQVSIDPWWESIRVPPSVFDAFGNATAGTYDSDRQLWTYPTSSLPSGSLNFTIKNGYSSSIPAEELFFYPREYATDGSLVVGNETYKIGYVEKYTNEDESSNVLAQWGTPFLTMNYLVVDVAQKQFRLSEATRQDWGNEGGVFPKTLCPPATQSLPPDPITPTPPPDPGPGPKINVGALVGEVVGAVAGLAIIALAIFLCFRRRRRNRRRREQAAGGQLNMPAPMAATQTYQPVAPMGQQHYSSTGAYAYPQQPHLDSYPDQPSPPPTYPVVTQYQYPKFDQPVYQPYTPPRDPQEMPSSELGPTEWRGSEVSGDTSGTRGPSMTHSSGTPHVQRTELNATP</sequence>
<dbReference type="Proteomes" id="UP000054266">
    <property type="component" value="Unassembled WGS sequence"/>
</dbReference>
<feature type="compositionally biased region" description="Polar residues" evidence="1">
    <location>
        <begin position="547"/>
        <end position="576"/>
    </location>
</feature>
<dbReference type="STRING" id="5601.A0A0D2FQM1"/>
<feature type="domain" description="Peptidase A1" evidence="3">
    <location>
        <begin position="31"/>
        <end position="363"/>
    </location>
</feature>
<protein>
    <recommendedName>
        <fullName evidence="3">Peptidase A1 domain-containing protein</fullName>
    </recommendedName>
</protein>
<keyword evidence="5" id="KW-1185">Reference proteome</keyword>
<dbReference type="HOGENOM" id="CLU_034107_0_0_1"/>
<feature type="compositionally biased region" description="Pro residues" evidence="1">
    <location>
        <begin position="390"/>
        <end position="405"/>
    </location>
</feature>
<dbReference type="InterPro" id="IPR021109">
    <property type="entry name" value="Peptidase_aspartic_dom_sf"/>
</dbReference>
<dbReference type="PROSITE" id="PS51767">
    <property type="entry name" value="PEPTIDASE_A1"/>
    <property type="match status" value="1"/>
</dbReference>
<dbReference type="Gene3D" id="2.40.70.10">
    <property type="entry name" value="Acid Proteases"/>
    <property type="match status" value="2"/>
</dbReference>
<name>A0A0D2FQM1_9EURO</name>
<organism evidence="4 5">
    <name type="scientific">Phialophora macrospora</name>
    <dbReference type="NCBI Taxonomy" id="1851006"/>
    <lineage>
        <taxon>Eukaryota</taxon>
        <taxon>Fungi</taxon>
        <taxon>Dikarya</taxon>
        <taxon>Ascomycota</taxon>
        <taxon>Pezizomycotina</taxon>
        <taxon>Eurotiomycetes</taxon>
        <taxon>Chaetothyriomycetidae</taxon>
        <taxon>Chaetothyriales</taxon>
        <taxon>Herpotrichiellaceae</taxon>
        <taxon>Phialophora</taxon>
    </lineage>
</organism>
<feature type="region of interest" description="Disordered" evidence="1">
    <location>
        <begin position="471"/>
        <end position="576"/>
    </location>
</feature>
<gene>
    <name evidence="4" type="ORF">PV04_10493</name>
</gene>
<proteinExistence type="predicted"/>
<keyword evidence="2" id="KW-0812">Transmembrane</keyword>
<evidence type="ECO:0000256" key="2">
    <source>
        <dbReference type="SAM" id="Phobius"/>
    </source>
</evidence>
<keyword evidence="2" id="KW-1133">Transmembrane helix</keyword>
<feature type="transmembrane region" description="Helical" evidence="2">
    <location>
        <begin position="410"/>
        <end position="435"/>
    </location>
</feature>
<evidence type="ECO:0000256" key="1">
    <source>
        <dbReference type="SAM" id="MobiDB-lite"/>
    </source>
</evidence>
<accession>A0A0D2FQM1</accession>
<evidence type="ECO:0000259" key="3">
    <source>
        <dbReference type="PROSITE" id="PS51767"/>
    </source>
</evidence>
<dbReference type="InterPro" id="IPR033121">
    <property type="entry name" value="PEPTIDASE_A1"/>
</dbReference>
<dbReference type="EMBL" id="KN846963">
    <property type="protein sequence ID" value="KIW62309.1"/>
    <property type="molecule type" value="Genomic_DNA"/>
</dbReference>
<reference evidence="4 5" key="1">
    <citation type="submission" date="2015-01" db="EMBL/GenBank/DDBJ databases">
        <title>The Genome Sequence of Capronia semiimmersa CBS27337.</title>
        <authorList>
            <consortium name="The Broad Institute Genomics Platform"/>
            <person name="Cuomo C."/>
            <person name="de Hoog S."/>
            <person name="Gorbushina A."/>
            <person name="Stielow B."/>
            <person name="Teixiera M."/>
            <person name="Abouelleil A."/>
            <person name="Chapman S.B."/>
            <person name="Priest M."/>
            <person name="Young S.K."/>
            <person name="Wortman J."/>
            <person name="Nusbaum C."/>
            <person name="Birren B."/>
        </authorList>
    </citation>
    <scope>NUCLEOTIDE SEQUENCE [LARGE SCALE GENOMIC DNA]</scope>
    <source>
        <strain evidence="4 5">CBS 27337</strain>
    </source>
</reference>
<keyword evidence="2" id="KW-0472">Membrane</keyword>
<feature type="region of interest" description="Disordered" evidence="1">
    <location>
        <begin position="373"/>
        <end position="406"/>
    </location>
</feature>
<dbReference type="SUPFAM" id="SSF50630">
    <property type="entry name" value="Acid proteases"/>
    <property type="match status" value="1"/>
</dbReference>
<dbReference type="AlphaFoldDB" id="A0A0D2FQM1"/>
<evidence type="ECO:0000313" key="5">
    <source>
        <dbReference type="Proteomes" id="UP000054266"/>
    </source>
</evidence>